<proteinExistence type="predicted"/>
<sequence>MSLFIEFHLIQNFAPSNLNRDDTGSPKDAIFGGHRRARVSSQCFKRAIRLASQDMELLPSEHRATRTRRLLKLLQQRLEGRDPEEAREKVKAALAAAGLKLKDDGKTEYLLFLGEREIAGMTSLINEHWDTLVSEPESETDKKRSKKQVKASLPPDVVKQVKGLLDGGKAVDISLFGRMLADLPGGKKDAACQVAHAISTHRVEREFDYFTAVDDVEDDDESGAGMINHVEFNSATLYRYAVIDMGKLVKNLQGDTDLALAALEAFVLAKVRAVPTGKQNSFAAHNMPAFVGVCFRHAAPMNLVNAFERPVFPRQDKSLTDLSVSELDRHETHLAGVYGDTRDHWGYLDLTGAWAEGKGEAQPDLSSLAEWVKTQATEKMEA</sequence>
<comment type="caution">
    <text evidence="1">The sequence shown here is derived from an EMBL/GenBank/DDBJ whole genome shotgun (WGS) entry which is preliminary data.</text>
</comment>
<evidence type="ECO:0000313" key="2">
    <source>
        <dbReference type="Proteomes" id="UP001472978"/>
    </source>
</evidence>
<evidence type="ECO:0000313" key="1">
    <source>
        <dbReference type="EMBL" id="MEQ6889072.1"/>
    </source>
</evidence>
<protein>
    <submittedName>
        <fullName evidence="1">Type I-E CRISPR-associated protein Cas7/Cse4/CasC</fullName>
    </submittedName>
</protein>
<organism evidence="1 2">
    <name type="scientific">Halomonas pelophila</name>
    <dbReference type="NCBI Taxonomy" id="3151122"/>
    <lineage>
        <taxon>Bacteria</taxon>
        <taxon>Pseudomonadati</taxon>
        <taxon>Pseudomonadota</taxon>
        <taxon>Gammaproteobacteria</taxon>
        <taxon>Oceanospirillales</taxon>
        <taxon>Halomonadaceae</taxon>
        <taxon>Halomonas</taxon>
    </lineage>
</organism>
<accession>A0ABV1N5T3</accession>
<dbReference type="NCBIfam" id="TIGR01869">
    <property type="entry name" value="casC_Cse4"/>
    <property type="match status" value="1"/>
</dbReference>
<gene>
    <name evidence="1" type="primary">cas7e</name>
    <name evidence="1" type="ORF">ABE957_10350</name>
</gene>
<dbReference type="Pfam" id="PF09344">
    <property type="entry name" value="Cas_CT1975"/>
    <property type="match status" value="1"/>
</dbReference>
<dbReference type="InterPro" id="IPR010148">
    <property type="entry name" value="CRISPR-assoc_prot_CT1975"/>
</dbReference>
<dbReference type="Proteomes" id="UP001472978">
    <property type="component" value="Unassembled WGS sequence"/>
</dbReference>
<dbReference type="RefSeq" id="WP_349758602.1">
    <property type="nucleotide sequence ID" value="NZ_JBEGCI010000008.1"/>
</dbReference>
<name>A0ABV1N5T3_9GAMM</name>
<reference evidence="1 2" key="1">
    <citation type="submission" date="2024-05" db="EMBL/GenBank/DDBJ databases">
        <title>Halomonas sp. CS7 16S ribosomal RNA gene Genome sequencing and assembly.</title>
        <authorList>
            <person name="Yook S."/>
        </authorList>
    </citation>
    <scope>NUCLEOTIDE SEQUENCE [LARGE SCALE GENOMIC DNA]</scope>
    <source>
        <strain evidence="1 2">CS7</strain>
    </source>
</reference>
<keyword evidence="2" id="KW-1185">Reference proteome</keyword>
<dbReference type="EMBL" id="JBEGCI010000008">
    <property type="protein sequence ID" value="MEQ6889072.1"/>
    <property type="molecule type" value="Genomic_DNA"/>
</dbReference>